<dbReference type="RefSeq" id="XP_024329916.1">
    <property type="nucleotide sequence ID" value="XM_024473712.1"/>
</dbReference>
<evidence type="ECO:0000313" key="1">
    <source>
        <dbReference type="EMBL" id="KKO74174.1"/>
    </source>
</evidence>
<name>A0A0F9Z8F7_9MICR</name>
<dbReference type="AlphaFoldDB" id="A0A0F9Z8F7"/>
<evidence type="ECO:0000313" key="2">
    <source>
        <dbReference type="Proteomes" id="UP000034350"/>
    </source>
</evidence>
<dbReference type="GeneID" id="36318609"/>
<dbReference type="EMBL" id="JPQZ01000106">
    <property type="protein sequence ID" value="KKO74174.1"/>
    <property type="molecule type" value="Genomic_DNA"/>
</dbReference>
<gene>
    <name evidence="1" type="ORF">AAJ76_1060005817</name>
</gene>
<comment type="caution">
    <text evidence="1">The sequence shown here is derived from an EMBL/GenBank/DDBJ whole genome shotgun (WGS) entry which is preliminary data.</text>
</comment>
<dbReference type="Gene3D" id="3.30.420.10">
    <property type="entry name" value="Ribonuclease H-like superfamily/Ribonuclease H"/>
    <property type="match status" value="1"/>
</dbReference>
<reference evidence="1 2" key="1">
    <citation type="journal article" date="2015" name="Environ. Microbiol.">
        <title>Genome analyses suggest the presence of polyploidy and recent human-driven expansions in eight global populations of the honeybee pathogen Nosema ceranae.</title>
        <authorList>
            <person name="Pelin A."/>
            <person name="Selman M."/>
            <person name="Aris-Brosou S."/>
            <person name="Farinelli L."/>
            <person name="Corradi N."/>
        </authorList>
    </citation>
    <scope>NUCLEOTIDE SEQUENCE [LARGE SCALE GENOMIC DNA]</scope>
    <source>
        <strain evidence="1 2">PA08 1199</strain>
    </source>
</reference>
<dbReference type="Proteomes" id="UP000034350">
    <property type="component" value="Unassembled WGS sequence"/>
</dbReference>
<dbReference type="VEuPathDB" id="MicrosporidiaDB:AAJ76_1060005817"/>
<keyword evidence="2" id="KW-1185">Reference proteome</keyword>
<sequence length="48" mass="5705">MVWAGVCYNQKLVLHVIESRMNSGFYCNMLEILHKSFFEQNSNNDFVF</sequence>
<dbReference type="GO" id="GO:0003676">
    <property type="term" value="F:nucleic acid binding"/>
    <property type="evidence" value="ECO:0007669"/>
    <property type="project" value="InterPro"/>
</dbReference>
<organism evidence="1 2">
    <name type="scientific">Vairimorpha ceranae</name>
    <dbReference type="NCBI Taxonomy" id="40302"/>
    <lineage>
        <taxon>Eukaryota</taxon>
        <taxon>Fungi</taxon>
        <taxon>Fungi incertae sedis</taxon>
        <taxon>Microsporidia</taxon>
        <taxon>Nosematidae</taxon>
        <taxon>Vairimorpha</taxon>
    </lineage>
</organism>
<accession>A0A0F9Z8F7</accession>
<proteinExistence type="predicted"/>
<protein>
    <submittedName>
        <fullName evidence="1">Uncharacterized protein</fullName>
    </submittedName>
</protein>
<dbReference type="InterPro" id="IPR036397">
    <property type="entry name" value="RNaseH_sf"/>
</dbReference>